<dbReference type="KEGG" id="bpla:bpln_1g15090"/>
<accession>A0A0B6RRN9</accession>
<dbReference type="PROSITE" id="PS51257">
    <property type="entry name" value="PROKAR_LIPOPROTEIN"/>
    <property type="match status" value="1"/>
</dbReference>
<sequence length="215" mass="21902">MKTRRARAAGGLVMLGLLGACAAPTTGVSVQAGQGGLAGERTYGFVRTDAQAGQAGYARVETLVRDELARQGYREQPEGARYRLAIAYATQPAGLAVTAPDCGAGGTSGTAACAAGPGGPRADGSAPFALPFAGPVYRHLLTLQFVDRQSGETAYQVTSAARDRDADPLAALPTLVRGALAKLPFDGSGGWAVTMKRGAAGAVPTVESIEPLRSR</sequence>
<reference evidence="3 4" key="2">
    <citation type="journal article" date="2016" name="Appl. Microbiol. Biotechnol.">
        <title>Mutations improving production and secretion of extracellular lipase by Burkholderia glumae PG1.</title>
        <authorList>
            <person name="Knapp A."/>
            <person name="Voget S."/>
            <person name="Gao R."/>
            <person name="Zaburannyi N."/>
            <person name="Krysciak D."/>
            <person name="Breuer M."/>
            <person name="Hauer B."/>
            <person name="Streit W.R."/>
            <person name="Muller R."/>
            <person name="Daniel R."/>
            <person name="Jaeger K.E."/>
        </authorList>
    </citation>
    <scope>NUCLEOTIDE SEQUENCE [LARGE SCALE GENOMIC DNA]</scope>
    <source>
        <strain evidence="3 4">PG1</strain>
    </source>
</reference>
<dbReference type="RefSeq" id="WP_042624659.1">
    <property type="nucleotide sequence ID" value="NZ_BSTO01000005.1"/>
</dbReference>
<dbReference type="OrthoDB" id="9026125at2"/>
<proteinExistence type="predicted"/>
<dbReference type="EMBL" id="CP002580">
    <property type="protein sequence ID" value="AJK46053.1"/>
    <property type="molecule type" value="Genomic_DNA"/>
</dbReference>
<feature type="domain" description="DUF4136" evidence="2">
    <location>
        <begin position="41"/>
        <end position="184"/>
    </location>
</feature>
<feature type="signal peptide" evidence="1">
    <location>
        <begin position="1"/>
        <end position="22"/>
    </location>
</feature>
<dbReference type="InterPro" id="IPR025411">
    <property type="entry name" value="DUF4136"/>
</dbReference>
<protein>
    <recommendedName>
        <fullName evidence="2">DUF4136 domain-containing protein</fullName>
    </recommendedName>
</protein>
<dbReference type="KEGG" id="bgp:BGL_1c15370"/>
<evidence type="ECO:0000313" key="4">
    <source>
        <dbReference type="Proteomes" id="UP000031838"/>
    </source>
</evidence>
<gene>
    <name evidence="3" type="ORF">BGL_1c15370</name>
</gene>
<evidence type="ECO:0000313" key="3">
    <source>
        <dbReference type="EMBL" id="AJK46053.1"/>
    </source>
</evidence>
<feature type="chain" id="PRO_5002121998" description="DUF4136 domain-containing protein" evidence="1">
    <location>
        <begin position="23"/>
        <end position="215"/>
    </location>
</feature>
<organism evidence="3 4">
    <name type="scientific">Burkholderia plantarii</name>
    <dbReference type="NCBI Taxonomy" id="41899"/>
    <lineage>
        <taxon>Bacteria</taxon>
        <taxon>Pseudomonadati</taxon>
        <taxon>Pseudomonadota</taxon>
        <taxon>Betaproteobacteria</taxon>
        <taxon>Burkholderiales</taxon>
        <taxon>Burkholderiaceae</taxon>
        <taxon>Burkholderia</taxon>
    </lineage>
</organism>
<evidence type="ECO:0000259" key="2">
    <source>
        <dbReference type="Pfam" id="PF13590"/>
    </source>
</evidence>
<reference evidence="4" key="1">
    <citation type="submission" date="2011-03" db="EMBL/GenBank/DDBJ databases">
        <authorList>
            <person name="Voget S."/>
            <person name="Streit W.R."/>
            <person name="Jaeger K.E."/>
            <person name="Daniel R."/>
        </authorList>
    </citation>
    <scope>NUCLEOTIDE SEQUENCE [LARGE SCALE GENOMIC DNA]</scope>
    <source>
        <strain evidence="4">PG1</strain>
    </source>
</reference>
<keyword evidence="4" id="KW-1185">Reference proteome</keyword>
<keyword evidence="1" id="KW-0732">Signal</keyword>
<name>A0A0B6RRN9_BURPL</name>
<dbReference type="Proteomes" id="UP000031838">
    <property type="component" value="Chromosome 1"/>
</dbReference>
<dbReference type="HOGENOM" id="CLU_1341171_0_0_4"/>
<evidence type="ECO:0000256" key="1">
    <source>
        <dbReference type="SAM" id="SignalP"/>
    </source>
</evidence>
<dbReference type="AlphaFoldDB" id="A0A0B6RRN9"/>
<dbReference type="Pfam" id="PF13590">
    <property type="entry name" value="DUF4136"/>
    <property type="match status" value="1"/>
</dbReference>